<sequence>MQNFTCSMNWINRFNVRHNIVSGKIAGESLSVQQGDVVDWLEKVGPTLRAQFRDDEIFNADETGLFYKLTSDKTLKFKGEKCKGGKLSKERITLMVATNMSGTVRKKLEIGKSQRPRCFKNVRHLPVDYESNRRAWMTAEIFNKWVRA</sequence>
<dbReference type="GO" id="GO:0005634">
    <property type="term" value="C:nucleus"/>
    <property type="evidence" value="ECO:0007669"/>
    <property type="project" value="TreeGrafter"/>
</dbReference>
<protein>
    <recommendedName>
        <fullName evidence="2">HTH CENPB-type domain-containing protein</fullName>
    </recommendedName>
</protein>
<dbReference type="OrthoDB" id="272985at2759"/>
<name>A0A8S0Z5U4_ARCPL</name>
<evidence type="ECO:0000313" key="4">
    <source>
        <dbReference type="Proteomes" id="UP000494256"/>
    </source>
</evidence>
<dbReference type="PANTHER" id="PTHR19303:SF52">
    <property type="entry name" value="TIGGER TRANSPOSABLE ELEMENT-DERIVED PROTEIN 6"/>
    <property type="match status" value="1"/>
</dbReference>
<dbReference type="GO" id="GO:0003677">
    <property type="term" value="F:DNA binding"/>
    <property type="evidence" value="ECO:0007669"/>
    <property type="project" value="UniProtKB-KW"/>
</dbReference>
<dbReference type="InterPro" id="IPR050863">
    <property type="entry name" value="CenT-Element_Derived"/>
</dbReference>
<proteinExistence type="predicted"/>
<dbReference type="Proteomes" id="UP000494256">
    <property type="component" value="Unassembled WGS sequence"/>
</dbReference>
<dbReference type="PROSITE" id="PS51253">
    <property type="entry name" value="HTH_CENPB"/>
    <property type="match status" value="1"/>
</dbReference>
<evidence type="ECO:0000313" key="3">
    <source>
        <dbReference type="EMBL" id="CAB3228061.1"/>
    </source>
</evidence>
<evidence type="ECO:0000256" key="1">
    <source>
        <dbReference type="ARBA" id="ARBA00023125"/>
    </source>
</evidence>
<organism evidence="3 4">
    <name type="scientific">Arctia plantaginis</name>
    <name type="common">Wood tiger moth</name>
    <name type="synonym">Phalaena plantaginis</name>
    <dbReference type="NCBI Taxonomy" id="874455"/>
    <lineage>
        <taxon>Eukaryota</taxon>
        <taxon>Metazoa</taxon>
        <taxon>Ecdysozoa</taxon>
        <taxon>Arthropoda</taxon>
        <taxon>Hexapoda</taxon>
        <taxon>Insecta</taxon>
        <taxon>Pterygota</taxon>
        <taxon>Neoptera</taxon>
        <taxon>Endopterygota</taxon>
        <taxon>Lepidoptera</taxon>
        <taxon>Glossata</taxon>
        <taxon>Ditrysia</taxon>
        <taxon>Noctuoidea</taxon>
        <taxon>Erebidae</taxon>
        <taxon>Arctiinae</taxon>
        <taxon>Arctia</taxon>
    </lineage>
</organism>
<comment type="caution">
    <text evidence="3">The sequence shown here is derived from an EMBL/GenBank/DDBJ whole genome shotgun (WGS) entry which is preliminary data.</text>
</comment>
<dbReference type="AlphaFoldDB" id="A0A8S0Z5U4"/>
<dbReference type="Pfam" id="PF03184">
    <property type="entry name" value="DDE_1"/>
    <property type="match status" value="1"/>
</dbReference>
<dbReference type="InterPro" id="IPR006600">
    <property type="entry name" value="HTH_CenpB_DNA-bd_dom"/>
</dbReference>
<dbReference type="EMBL" id="CADEBD010000281">
    <property type="protein sequence ID" value="CAB3228061.1"/>
    <property type="molecule type" value="Genomic_DNA"/>
</dbReference>
<feature type="domain" description="HTH CENPB-type" evidence="2">
    <location>
        <begin position="1"/>
        <end position="24"/>
    </location>
</feature>
<accession>A0A8S0Z5U4</accession>
<dbReference type="PANTHER" id="PTHR19303">
    <property type="entry name" value="TRANSPOSON"/>
    <property type="match status" value="1"/>
</dbReference>
<keyword evidence="1" id="KW-0238">DNA-binding</keyword>
<gene>
    <name evidence="3" type="ORF">APLA_LOCUS3332</name>
</gene>
<evidence type="ECO:0000259" key="2">
    <source>
        <dbReference type="PROSITE" id="PS51253"/>
    </source>
</evidence>
<reference evidence="3 4" key="1">
    <citation type="submission" date="2020-04" db="EMBL/GenBank/DDBJ databases">
        <authorList>
            <person name="Wallbank WR R."/>
            <person name="Pardo Diaz C."/>
            <person name="Kozak K."/>
            <person name="Martin S."/>
            <person name="Jiggins C."/>
            <person name="Moest M."/>
            <person name="Warren A I."/>
            <person name="Byers J.R.P. K."/>
            <person name="Montejo-Kovacevich G."/>
            <person name="Yen C E."/>
        </authorList>
    </citation>
    <scope>NUCLEOTIDE SEQUENCE [LARGE SCALE GENOMIC DNA]</scope>
</reference>
<dbReference type="InterPro" id="IPR004875">
    <property type="entry name" value="DDE_SF_endonuclease_dom"/>
</dbReference>